<dbReference type="EMBL" id="NBSK02000007">
    <property type="protein sequence ID" value="KAJ0194973.1"/>
    <property type="molecule type" value="Genomic_DNA"/>
</dbReference>
<feature type="domain" description="MULE transposase" evidence="2">
    <location>
        <begin position="159"/>
        <end position="233"/>
    </location>
</feature>
<evidence type="ECO:0008006" key="5">
    <source>
        <dbReference type="Google" id="ProtNLM"/>
    </source>
</evidence>
<protein>
    <recommendedName>
        <fullName evidence="5">Protein FAR1-RELATED SEQUENCE</fullName>
    </recommendedName>
</protein>
<dbReference type="InterPro" id="IPR018289">
    <property type="entry name" value="MULE_transposase_dom"/>
</dbReference>
<organism evidence="3 4">
    <name type="scientific">Lactuca sativa</name>
    <name type="common">Garden lettuce</name>
    <dbReference type="NCBI Taxonomy" id="4236"/>
    <lineage>
        <taxon>Eukaryota</taxon>
        <taxon>Viridiplantae</taxon>
        <taxon>Streptophyta</taxon>
        <taxon>Embryophyta</taxon>
        <taxon>Tracheophyta</taxon>
        <taxon>Spermatophyta</taxon>
        <taxon>Magnoliopsida</taxon>
        <taxon>eudicotyledons</taxon>
        <taxon>Gunneridae</taxon>
        <taxon>Pentapetalae</taxon>
        <taxon>asterids</taxon>
        <taxon>campanulids</taxon>
        <taxon>Asterales</taxon>
        <taxon>Asteraceae</taxon>
        <taxon>Cichorioideae</taxon>
        <taxon>Cichorieae</taxon>
        <taxon>Lactucinae</taxon>
        <taxon>Lactuca</taxon>
    </lineage>
</organism>
<name>A0A9R1UY87_LACSA</name>
<dbReference type="InterPro" id="IPR004330">
    <property type="entry name" value="FAR1_DNA_bnd_dom"/>
</dbReference>
<sequence>MIGNVESSSYCICDTTVTIINGKIYWIPDVDIKPYKGQTFPTFEEGLAFYKENARKSGFETRIGSTKIVKGVEGYGKRYIVCNRQGSKKKSAYDTLTDSNSKKYRRPSIRVNCETYVRMKVNNNNDFSFDYSVGRNGELTELFWTNEEAKRSYYVFGDVLGFDATYRTNKYMMIFISFTGIDNHKRCITFGAVLLQVKALNLIHGYYMLSEKTFLKEPNVIVIDHDAAILQAIVLGSHMVKTDVLKKLSECTFSGLMRTTSKSEAENYFYGLLSNSDLHLIEFSTHFDTTLEGQRCIQRKNDHDSRYTKPNFKTRLKLEVEEVELFTGNVFFDIQSEIVASMVSCMSIRLEESEELKTLTIKDIDKHPQRHGQFEVELFKSDQKLLSSRFKFELTGI</sequence>
<gene>
    <name evidence="3" type="ORF">LSAT_V11C700379440</name>
</gene>
<feature type="domain" description="FAR1" evidence="1">
    <location>
        <begin position="49"/>
        <end position="127"/>
    </location>
</feature>
<evidence type="ECO:0000259" key="1">
    <source>
        <dbReference type="Pfam" id="PF03101"/>
    </source>
</evidence>
<keyword evidence="4" id="KW-1185">Reference proteome</keyword>
<reference evidence="3 4" key="1">
    <citation type="journal article" date="2017" name="Nat. Commun.">
        <title>Genome assembly with in vitro proximity ligation data and whole-genome triplication in lettuce.</title>
        <authorList>
            <person name="Reyes-Chin-Wo S."/>
            <person name="Wang Z."/>
            <person name="Yang X."/>
            <person name="Kozik A."/>
            <person name="Arikit S."/>
            <person name="Song C."/>
            <person name="Xia L."/>
            <person name="Froenicke L."/>
            <person name="Lavelle D.O."/>
            <person name="Truco M.J."/>
            <person name="Xia R."/>
            <person name="Zhu S."/>
            <person name="Xu C."/>
            <person name="Xu H."/>
            <person name="Xu X."/>
            <person name="Cox K."/>
            <person name="Korf I."/>
            <person name="Meyers B.C."/>
            <person name="Michelmore R.W."/>
        </authorList>
    </citation>
    <scope>NUCLEOTIDE SEQUENCE [LARGE SCALE GENOMIC DNA]</scope>
    <source>
        <strain evidence="4">cv. Salinas</strain>
        <tissue evidence="3">Seedlings</tissue>
    </source>
</reference>
<evidence type="ECO:0000259" key="2">
    <source>
        <dbReference type="Pfam" id="PF10551"/>
    </source>
</evidence>
<proteinExistence type="predicted"/>
<dbReference type="AlphaFoldDB" id="A0A9R1UY87"/>
<dbReference type="PANTHER" id="PTHR47718:SF17">
    <property type="entry name" value="PROTEIN FAR1-RELATED SEQUENCE 5-LIKE"/>
    <property type="match status" value="1"/>
</dbReference>
<dbReference type="PANTHER" id="PTHR47718">
    <property type="entry name" value="OS01G0519700 PROTEIN"/>
    <property type="match status" value="1"/>
</dbReference>
<evidence type="ECO:0000313" key="4">
    <source>
        <dbReference type="Proteomes" id="UP000235145"/>
    </source>
</evidence>
<comment type="caution">
    <text evidence="3">The sequence shown here is derived from an EMBL/GenBank/DDBJ whole genome shotgun (WGS) entry which is preliminary data.</text>
</comment>
<dbReference type="Pfam" id="PF03101">
    <property type="entry name" value="FAR1"/>
    <property type="match status" value="1"/>
</dbReference>
<dbReference type="Pfam" id="PF10551">
    <property type="entry name" value="MULE"/>
    <property type="match status" value="1"/>
</dbReference>
<dbReference type="Proteomes" id="UP000235145">
    <property type="component" value="Unassembled WGS sequence"/>
</dbReference>
<accession>A0A9R1UY87</accession>
<evidence type="ECO:0000313" key="3">
    <source>
        <dbReference type="EMBL" id="KAJ0194973.1"/>
    </source>
</evidence>